<reference evidence="13" key="1">
    <citation type="submission" date="2023-03" db="EMBL/GenBank/DDBJ databases">
        <authorList>
            <person name="Cremers G."/>
            <person name="Picone N."/>
        </authorList>
    </citation>
    <scope>NUCLEOTIDE SEQUENCE</scope>
    <source>
        <strain evidence="13">Sample_alias</strain>
    </source>
</reference>
<evidence type="ECO:0000256" key="1">
    <source>
        <dbReference type="ARBA" id="ARBA00004141"/>
    </source>
</evidence>
<feature type="transmembrane region" description="Helical" evidence="11">
    <location>
        <begin position="167"/>
        <end position="190"/>
    </location>
</feature>
<keyword evidence="6 11" id="KW-0375">Hydrogen ion transport</keyword>
<dbReference type="NCBIfam" id="TIGR01131">
    <property type="entry name" value="ATP_synt_6_or_A"/>
    <property type="match status" value="1"/>
</dbReference>
<keyword evidence="7 11" id="KW-1133">Transmembrane helix</keyword>
<feature type="transmembrane region" description="Helical" evidence="11">
    <location>
        <begin position="103"/>
        <end position="120"/>
    </location>
</feature>
<dbReference type="PROSITE" id="PS00449">
    <property type="entry name" value="ATPASE_A"/>
    <property type="match status" value="1"/>
</dbReference>
<dbReference type="InterPro" id="IPR000568">
    <property type="entry name" value="ATP_synth_F0_asu"/>
</dbReference>
<evidence type="ECO:0000256" key="4">
    <source>
        <dbReference type="ARBA" id="ARBA00022547"/>
    </source>
</evidence>
<evidence type="ECO:0000256" key="8">
    <source>
        <dbReference type="ARBA" id="ARBA00023065"/>
    </source>
</evidence>
<keyword evidence="14" id="KW-1185">Reference proteome</keyword>
<sequence>MMQSDPLNIKFLSESTLTSVSIMTVVVVILFVSIRRFKLESPGYFQVVIEELISFIEKTVTDTIPKNPQEVLPLIGTLWIYIFLCNLIGLIPGMHSPTADLSVTSALACIVFFSVPYYGIRAEGLWAYLKAYFVPFFWFFPFHIISEITRTITLAVRLYGNMSSMEIGIGILLLLAGFLSPVAFMLLHLIEAILQAYIFGILALIYIASGMEALAKEK</sequence>
<comment type="similarity">
    <text evidence="2 11 12">Belongs to the ATPase A chain family.</text>
</comment>
<dbReference type="PANTHER" id="PTHR42823:SF3">
    <property type="entry name" value="ATP SYNTHASE SUBUNIT A, CHLOROPLASTIC"/>
    <property type="match status" value="1"/>
</dbReference>
<feature type="transmembrane region" description="Helical" evidence="11">
    <location>
        <begin position="12"/>
        <end position="34"/>
    </location>
</feature>
<keyword evidence="5 11" id="KW-0812">Transmembrane</keyword>
<keyword evidence="10 11" id="KW-0066">ATP synthesis</keyword>
<feature type="transmembrane region" description="Helical" evidence="11">
    <location>
        <begin position="71"/>
        <end position="91"/>
    </location>
</feature>
<dbReference type="InterPro" id="IPR045082">
    <property type="entry name" value="ATP_syn_F0_a_bact/chloroplast"/>
</dbReference>
<dbReference type="RefSeq" id="WP_009058957.1">
    <property type="nucleotide sequence ID" value="NZ_JAHXRZ010000002.1"/>
</dbReference>
<evidence type="ECO:0000313" key="14">
    <source>
        <dbReference type="Proteomes" id="UP001161497"/>
    </source>
</evidence>
<accession>A0ABN8XFR5</accession>
<comment type="subcellular location">
    <subcellularLocation>
        <location evidence="11 12">Cell membrane</location>
        <topology evidence="11 12">Multi-pass membrane protein</topology>
    </subcellularLocation>
    <subcellularLocation>
        <location evidence="1">Membrane</location>
        <topology evidence="1">Multi-pass membrane protein</topology>
    </subcellularLocation>
</comment>
<dbReference type="InterPro" id="IPR023011">
    <property type="entry name" value="ATP_synth_F0_asu_AS"/>
</dbReference>
<gene>
    <name evidence="11 13" type="primary">atpB</name>
    <name evidence="13" type="ORF">MFUM_1077</name>
</gene>
<proteinExistence type="inferred from homology"/>
<dbReference type="Pfam" id="PF00119">
    <property type="entry name" value="ATP-synt_A"/>
    <property type="match status" value="1"/>
</dbReference>
<dbReference type="SUPFAM" id="SSF81336">
    <property type="entry name" value="F1F0 ATP synthase subunit A"/>
    <property type="match status" value="1"/>
</dbReference>
<dbReference type="NCBIfam" id="NF009954">
    <property type="entry name" value="PRK13420.1"/>
    <property type="match status" value="1"/>
</dbReference>
<dbReference type="InterPro" id="IPR035908">
    <property type="entry name" value="F0_ATP_A_sf"/>
</dbReference>
<keyword evidence="9 11" id="KW-0472">Membrane</keyword>
<dbReference type="CDD" id="cd00310">
    <property type="entry name" value="ATP-synt_Fo_a_6"/>
    <property type="match status" value="1"/>
</dbReference>
<evidence type="ECO:0000256" key="7">
    <source>
        <dbReference type="ARBA" id="ARBA00022989"/>
    </source>
</evidence>
<keyword evidence="4 11" id="KW-0138">CF(0)</keyword>
<evidence type="ECO:0000256" key="9">
    <source>
        <dbReference type="ARBA" id="ARBA00023136"/>
    </source>
</evidence>
<dbReference type="HAMAP" id="MF_01393">
    <property type="entry name" value="ATP_synth_a_bact"/>
    <property type="match status" value="1"/>
</dbReference>
<keyword evidence="8 11" id="KW-0406">Ion transport</keyword>
<dbReference type="Gene3D" id="1.20.120.220">
    <property type="entry name" value="ATP synthase, F0 complex, subunit A"/>
    <property type="match status" value="1"/>
</dbReference>
<organism evidence="13 14">
    <name type="scientific">Candidatus Methylacidiphilum fumarolicum</name>
    <dbReference type="NCBI Taxonomy" id="591154"/>
    <lineage>
        <taxon>Bacteria</taxon>
        <taxon>Pseudomonadati</taxon>
        <taxon>Verrucomicrobiota</taxon>
        <taxon>Methylacidiphilae</taxon>
        <taxon>Methylacidiphilales</taxon>
        <taxon>Methylacidiphilaceae</taxon>
        <taxon>Methylacidiphilum (ex Ratnadevi et al. 2023)</taxon>
    </lineage>
</organism>
<evidence type="ECO:0000256" key="3">
    <source>
        <dbReference type="ARBA" id="ARBA00022448"/>
    </source>
</evidence>
<evidence type="ECO:0000256" key="5">
    <source>
        <dbReference type="ARBA" id="ARBA00022692"/>
    </source>
</evidence>
<keyword evidence="3 11" id="KW-0813">Transport</keyword>
<dbReference type="Proteomes" id="UP001161497">
    <property type="component" value="Chromosome"/>
</dbReference>
<evidence type="ECO:0000256" key="12">
    <source>
        <dbReference type="RuleBase" id="RU000483"/>
    </source>
</evidence>
<name>A0ABN8XFR5_9BACT</name>
<evidence type="ECO:0000256" key="11">
    <source>
        <dbReference type="HAMAP-Rule" id="MF_01393"/>
    </source>
</evidence>
<feature type="transmembrane region" description="Helical" evidence="11">
    <location>
        <begin position="196"/>
        <end position="215"/>
    </location>
</feature>
<dbReference type="EMBL" id="OX458932">
    <property type="protein sequence ID" value="CAI9085445.1"/>
    <property type="molecule type" value="Genomic_DNA"/>
</dbReference>
<feature type="transmembrane region" description="Helical" evidence="11">
    <location>
        <begin position="126"/>
        <end position="146"/>
    </location>
</feature>
<comment type="function">
    <text evidence="11 12">Key component of the proton channel; it plays a direct role in the translocation of protons across the membrane.</text>
</comment>
<evidence type="ECO:0000313" key="13">
    <source>
        <dbReference type="EMBL" id="CAI9085445.1"/>
    </source>
</evidence>
<keyword evidence="11" id="KW-1003">Cell membrane</keyword>
<evidence type="ECO:0000256" key="10">
    <source>
        <dbReference type="ARBA" id="ARBA00023310"/>
    </source>
</evidence>
<dbReference type="PANTHER" id="PTHR42823">
    <property type="entry name" value="ATP SYNTHASE SUBUNIT A, CHLOROPLASTIC"/>
    <property type="match status" value="1"/>
</dbReference>
<evidence type="ECO:0000256" key="2">
    <source>
        <dbReference type="ARBA" id="ARBA00006810"/>
    </source>
</evidence>
<protein>
    <recommendedName>
        <fullName evidence="11 12">ATP synthase subunit a</fullName>
    </recommendedName>
    <alternativeName>
        <fullName evidence="11">ATP synthase F0 sector subunit a</fullName>
    </alternativeName>
    <alternativeName>
        <fullName evidence="11">F-ATPase subunit 6</fullName>
    </alternativeName>
</protein>
<evidence type="ECO:0000256" key="6">
    <source>
        <dbReference type="ARBA" id="ARBA00022781"/>
    </source>
</evidence>
<dbReference type="PRINTS" id="PR00123">
    <property type="entry name" value="ATPASEA"/>
</dbReference>